<dbReference type="Gene3D" id="2.120.10.30">
    <property type="entry name" value="TolB, C-terminal domain"/>
    <property type="match status" value="1"/>
</dbReference>
<organism evidence="1 2">
    <name type="scientific">Paenibacillus albus</name>
    <dbReference type="NCBI Taxonomy" id="2495582"/>
    <lineage>
        <taxon>Bacteria</taxon>
        <taxon>Bacillati</taxon>
        <taxon>Bacillota</taxon>
        <taxon>Bacilli</taxon>
        <taxon>Bacillales</taxon>
        <taxon>Paenibacillaceae</taxon>
        <taxon>Paenibacillus</taxon>
    </lineage>
</organism>
<dbReference type="EMBL" id="CP034437">
    <property type="protein sequence ID" value="AZN39365.1"/>
    <property type="molecule type" value="Genomic_DNA"/>
</dbReference>
<evidence type="ECO:0008006" key="3">
    <source>
        <dbReference type="Google" id="ProtNLM"/>
    </source>
</evidence>
<dbReference type="PANTHER" id="PTHR36842">
    <property type="entry name" value="PROTEIN TOLB HOMOLOG"/>
    <property type="match status" value="1"/>
</dbReference>
<evidence type="ECO:0000313" key="2">
    <source>
        <dbReference type="Proteomes" id="UP000272528"/>
    </source>
</evidence>
<keyword evidence="2" id="KW-1185">Reference proteome</keyword>
<dbReference type="PANTHER" id="PTHR36842:SF1">
    <property type="entry name" value="PROTEIN TOLB"/>
    <property type="match status" value="1"/>
</dbReference>
<dbReference type="SUPFAM" id="SSF82171">
    <property type="entry name" value="DPP6 N-terminal domain-like"/>
    <property type="match status" value="1"/>
</dbReference>
<name>A0A3Q8X345_9BACL</name>
<evidence type="ECO:0000313" key="1">
    <source>
        <dbReference type="EMBL" id="AZN39365.1"/>
    </source>
</evidence>
<dbReference type="OrthoDB" id="9774911at2"/>
<sequence length="436" mass="47298">MRNDRARIQSWLRIGLLPMLLSAVVFFGGALTVQAKSAEPAPKKPLMAAFVRGGALWVKVDGSGERRLTEANQIHGPKWSSDGARLAYTRGENEQDLWMVHVASGKSRLVAKGTDGRRYEWSPNRGLLAYEKNQRLYVVGTADTSQPVEVTGTVGDIGQFAWLPDGDGFLVSTAARLLPDGAWTPVRLVKIMLPSGPAAGVTRAKPLAVLPAKLNDQVVVGTSTFKWSASGKWIAFVATPTASLSADGDTLCVLSADGKQLKSVNMMVNNENWFEWSAETDSLGFISGIGREAISNKQLKVAVAPEFRPGPSYTPAGYTDQNFTWLTRTDIVVQRAKESGNISDPAKRPFPNLVNVKLGGGQQKRITRSSTEAGDYQPVALSANGLAWVRSNKTTGDCLLAPPDKIGKKASVWIKGIDIGDNFYEQWSWGSVLKFY</sequence>
<dbReference type="Proteomes" id="UP000272528">
    <property type="component" value="Chromosome"/>
</dbReference>
<dbReference type="RefSeq" id="WP_126013868.1">
    <property type="nucleotide sequence ID" value="NZ_CP034437.1"/>
</dbReference>
<dbReference type="InterPro" id="IPR011042">
    <property type="entry name" value="6-blade_b-propeller_TolB-like"/>
</dbReference>
<gene>
    <name evidence="1" type="ORF">EJC50_06595</name>
</gene>
<protein>
    <recommendedName>
        <fullName evidence="3">Translocation protein TolB</fullName>
    </recommendedName>
</protein>
<reference evidence="2" key="1">
    <citation type="submission" date="2018-12" db="EMBL/GenBank/DDBJ databases">
        <title>Genome sequence of Peanibacillus sp.</title>
        <authorList>
            <person name="Subramani G."/>
            <person name="Srinivasan S."/>
            <person name="Kim M.K."/>
        </authorList>
    </citation>
    <scope>NUCLEOTIDE SEQUENCE [LARGE SCALE GENOMIC DNA]</scope>
    <source>
        <strain evidence="2">18JY67-1</strain>
    </source>
</reference>
<dbReference type="AlphaFoldDB" id="A0A3Q8X345"/>
<dbReference type="KEGG" id="palb:EJC50_06595"/>
<proteinExistence type="predicted"/>
<accession>A0A3Q8X345</accession>